<evidence type="ECO:0000313" key="4">
    <source>
        <dbReference type="EMBL" id="EFN82274.1"/>
    </source>
</evidence>
<feature type="active site" evidence="1">
    <location>
        <position position="356"/>
    </location>
</feature>
<dbReference type="Proteomes" id="UP000008237">
    <property type="component" value="Unassembled WGS sequence"/>
</dbReference>
<feature type="chain" id="PRO_5003157393" evidence="2">
    <location>
        <begin position="20"/>
        <end position="360"/>
    </location>
</feature>
<dbReference type="InParanoid" id="E2BPS3"/>
<name>E2BPS3_HARSA</name>
<gene>
    <name evidence="4" type="ORF">EAI_09248</name>
</gene>
<dbReference type="PANTHER" id="PTHR11905">
    <property type="entry name" value="ADAM A DISINTEGRIN AND METALLOPROTEASE DOMAIN"/>
    <property type="match status" value="1"/>
</dbReference>
<sequence length="360" mass="40460">MSSIVLRLLLTVLLNEAYARNTRDTQVILLPVWDLRGALEIPFTFKVFGQLIQLTLRRNDKIVAPDFQVWKHNVKGVMEELSLLNMPDPCYYLHSDHVGSAAVSLCQERGLHGLVFLENATLEITPLRSDFVSSPSLVDDPRIKGEELDFLGEPHLVKRSPRYPIERSLLPDLEQRHRFSREASKDKLTLELAVFFDEAAYRLFSPFLNEDDEKIRDMLLAYVNGIQALYHHSSLGVAVDVSLVRLDIIEKQPFDLPHFGGERGSLLDSFCNYAMARNPPEDADPRHWDLGLYVTGLDLYAIENGRRNGATMGLATVGGVCIPRYSCVIAELGVTDQLGKPYPSAGFTSVYIAAHEIGHK</sequence>
<dbReference type="InterPro" id="IPR024079">
    <property type="entry name" value="MetalloPept_cat_dom_sf"/>
</dbReference>
<dbReference type="Pfam" id="PF13582">
    <property type="entry name" value="Reprolysin_3"/>
    <property type="match status" value="1"/>
</dbReference>
<dbReference type="OrthoDB" id="10035764at2759"/>
<feature type="domain" description="Peptidase M12B" evidence="3">
    <location>
        <begin position="188"/>
        <end position="360"/>
    </location>
</feature>
<evidence type="ECO:0000259" key="3">
    <source>
        <dbReference type="PROSITE" id="PS50215"/>
    </source>
</evidence>
<dbReference type="Gene3D" id="3.40.390.10">
    <property type="entry name" value="Collagenase (Catalytic Domain)"/>
    <property type="match status" value="1"/>
</dbReference>
<dbReference type="STRING" id="610380.E2BPS3"/>
<evidence type="ECO:0000313" key="5">
    <source>
        <dbReference type="Proteomes" id="UP000008237"/>
    </source>
</evidence>
<dbReference type="EMBL" id="GL449658">
    <property type="protein sequence ID" value="EFN82274.1"/>
    <property type="molecule type" value="Genomic_DNA"/>
</dbReference>
<dbReference type="GO" id="GO:0006508">
    <property type="term" value="P:proteolysis"/>
    <property type="evidence" value="ECO:0007669"/>
    <property type="project" value="InterPro"/>
</dbReference>
<accession>E2BPS3</accession>
<evidence type="ECO:0000256" key="1">
    <source>
        <dbReference type="PROSITE-ProRule" id="PRU00276"/>
    </source>
</evidence>
<protein>
    <submittedName>
        <fullName evidence="4">A disintegrin and metalloproteinase with thrombospondin motifs 2</fullName>
    </submittedName>
</protein>
<dbReference type="PANTHER" id="PTHR11905:SF247">
    <property type="entry name" value="PEPTIDASE M12B DOMAIN-CONTAINING PROTEIN"/>
    <property type="match status" value="1"/>
</dbReference>
<feature type="signal peptide" evidence="2">
    <location>
        <begin position="1"/>
        <end position="19"/>
    </location>
</feature>
<dbReference type="GO" id="GO:0007229">
    <property type="term" value="P:integrin-mediated signaling pathway"/>
    <property type="evidence" value="ECO:0007669"/>
    <property type="project" value="UniProtKB-KW"/>
</dbReference>
<dbReference type="AlphaFoldDB" id="E2BPS3"/>
<dbReference type="SUPFAM" id="SSF55486">
    <property type="entry name" value="Metalloproteases ('zincins'), catalytic domain"/>
    <property type="match status" value="1"/>
</dbReference>
<keyword evidence="4" id="KW-0401">Integrin</keyword>
<dbReference type="PROSITE" id="PS50215">
    <property type="entry name" value="ADAM_MEPRO"/>
    <property type="match status" value="1"/>
</dbReference>
<reference evidence="4 5" key="1">
    <citation type="journal article" date="2010" name="Science">
        <title>Genomic comparison of the ants Camponotus floridanus and Harpegnathos saltator.</title>
        <authorList>
            <person name="Bonasio R."/>
            <person name="Zhang G."/>
            <person name="Ye C."/>
            <person name="Mutti N.S."/>
            <person name="Fang X."/>
            <person name="Qin N."/>
            <person name="Donahue G."/>
            <person name="Yang P."/>
            <person name="Li Q."/>
            <person name="Li C."/>
            <person name="Zhang P."/>
            <person name="Huang Z."/>
            <person name="Berger S.L."/>
            <person name="Reinberg D."/>
            <person name="Wang J."/>
            <person name="Liebig J."/>
        </authorList>
    </citation>
    <scope>NUCLEOTIDE SEQUENCE [LARGE SCALE GENOMIC DNA]</scope>
    <source>
        <strain evidence="4 5">R22 G/1</strain>
    </source>
</reference>
<evidence type="ECO:0000256" key="2">
    <source>
        <dbReference type="SAM" id="SignalP"/>
    </source>
</evidence>
<dbReference type="InterPro" id="IPR001590">
    <property type="entry name" value="Peptidase_M12B"/>
</dbReference>
<comment type="caution">
    <text evidence="1">Lacks conserved residue(s) required for the propagation of feature annotation.</text>
</comment>
<dbReference type="OMA" id="YLFENCE"/>
<organism evidence="5">
    <name type="scientific">Harpegnathos saltator</name>
    <name type="common">Jerdon's jumping ant</name>
    <dbReference type="NCBI Taxonomy" id="610380"/>
    <lineage>
        <taxon>Eukaryota</taxon>
        <taxon>Metazoa</taxon>
        <taxon>Ecdysozoa</taxon>
        <taxon>Arthropoda</taxon>
        <taxon>Hexapoda</taxon>
        <taxon>Insecta</taxon>
        <taxon>Pterygota</taxon>
        <taxon>Neoptera</taxon>
        <taxon>Endopterygota</taxon>
        <taxon>Hymenoptera</taxon>
        <taxon>Apocrita</taxon>
        <taxon>Aculeata</taxon>
        <taxon>Formicoidea</taxon>
        <taxon>Formicidae</taxon>
        <taxon>Ponerinae</taxon>
        <taxon>Ponerini</taxon>
        <taxon>Harpegnathos</taxon>
    </lineage>
</organism>
<proteinExistence type="predicted"/>
<keyword evidence="2" id="KW-0732">Signal</keyword>
<dbReference type="GO" id="GO:0004222">
    <property type="term" value="F:metalloendopeptidase activity"/>
    <property type="evidence" value="ECO:0007669"/>
    <property type="project" value="InterPro"/>
</dbReference>
<keyword evidence="5" id="KW-1185">Reference proteome</keyword>